<dbReference type="EMBL" id="KQ242866">
    <property type="protein sequence ID" value="KNC77030.1"/>
    <property type="molecule type" value="Genomic_DNA"/>
</dbReference>
<dbReference type="Proteomes" id="UP000054560">
    <property type="component" value="Unassembled WGS sequence"/>
</dbReference>
<evidence type="ECO:0000256" key="1">
    <source>
        <dbReference type="ARBA" id="ARBA00022723"/>
    </source>
</evidence>
<dbReference type="Gene3D" id="3.30.40.10">
    <property type="entry name" value="Zinc/RING finger domain, C3HC4 (zinc finger)"/>
    <property type="match status" value="1"/>
</dbReference>
<dbReference type="GO" id="GO:0008270">
    <property type="term" value="F:zinc ion binding"/>
    <property type="evidence" value="ECO:0007669"/>
    <property type="project" value="UniProtKB-KW"/>
</dbReference>
<keyword evidence="7" id="KW-1185">Reference proteome</keyword>
<feature type="zinc finger region" description="TRAF-type" evidence="4">
    <location>
        <begin position="62"/>
        <end position="109"/>
    </location>
</feature>
<sequence>RPTFATEVLQDLGDGRLACLQQFAEDESAKKSEHWTECPFRPLVCEHKGCTRTVSYLHLKEHDQQCQFKIIPCPNGCDYECVRGVMSAHLEGSCVCKPIPCPYRRLGKCNTVPQNKLEAHLLTHCNHHIEGLVSYIDTLTLRGQKIEQRIYDANDRLSRFKDQQFQKHLKDLGKMQKKISHMESDLTSTQNKQMKQLSKVL</sequence>
<dbReference type="Pfam" id="PF02176">
    <property type="entry name" value="zf-TRAF"/>
    <property type="match status" value="1"/>
</dbReference>
<evidence type="ECO:0000256" key="3">
    <source>
        <dbReference type="ARBA" id="ARBA00022833"/>
    </source>
</evidence>
<dbReference type="PANTHER" id="PTHR10131:SF94">
    <property type="entry name" value="TNF RECEPTOR-ASSOCIATED FACTOR 4"/>
    <property type="match status" value="1"/>
</dbReference>
<feature type="domain" description="TRAF-type" evidence="5">
    <location>
        <begin position="62"/>
        <end position="109"/>
    </location>
</feature>
<dbReference type="GeneID" id="25911002"/>
<accession>A0A0L0FJU9</accession>
<dbReference type="PANTHER" id="PTHR10131">
    <property type="entry name" value="TNF RECEPTOR ASSOCIATED FACTOR"/>
    <property type="match status" value="1"/>
</dbReference>
<gene>
    <name evidence="6" type="ORF">SARC_10498</name>
</gene>
<feature type="non-terminal residue" evidence="6">
    <location>
        <position position="1"/>
    </location>
</feature>
<evidence type="ECO:0000313" key="7">
    <source>
        <dbReference type="Proteomes" id="UP000054560"/>
    </source>
</evidence>
<dbReference type="InterPro" id="IPR001293">
    <property type="entry name" value="Znf_TRAF"/>
</dbReference>
<evidence type="ECO:0000259" key="5">
    <source>
        <dbReference type="PROSITE" id="PS50145"/>
    </source>
</evidence>
<dbReference type="OrthoDB" id="1737200at2759"/>
<dbReference type="RefSeq" id="XP_014150932.1">
    <property type="nucleotide sequence ID" value="XM_014295457.1"/>
</dbReference>
<organism evidence="6 7">
    <name type="scientific">Sphaeroforma arctica JP610</name>
    <dbReference type="NCBI Taxonomy" id="667725"/>
    <lineage>
        <taxon>Eukaryota</taxon>
        <taxon>Ichthyosporea</taxon>
        <taxon>Ichthyophonida</taxon>
        <taxon>Sphaeroforma</taxon>
    </lineage>
</organism>
<dbReference type="AlphaFoldDB" id="A0A0L0FJU9"/>
<reference evidence="6 7" key="1">
    <citation type="submission" date="2011-02" db="EMBL/GenBank/DDBJ databases">
        <title>The Genome Sequence of Sphaeroforma arctica JP610.</title>
        <authorList>
            <consortium name="The Broad Institute Genome Sequencing Platform"/>
            <person name="Russ C."/>
            <person name="Cuomo C."/>
            <person name="Young S.K."/>
            <person name="Zeng Q."/>
            <person name="Gargeya S."/>
            <person name="Alvarado L."/>
            <person name="Berlin A."/>
            <person name="Chapman S.B."/>
            <person name="Chen Z."/>
            <person name="Freedman E."/>
            <person name="Gellesch M."/>
            <person name="Goldberg J."/>
            <person name="Griggs A."/>
            <person name="Gujja S."/>
            <person name="Heilman E."/>
            <person name="Heiman D."/>
            <person name="Howarth C."/>
            <person name="Mehta T."/>
            <person name="Neiman D."/>
            <person name="Pearson M."/>
            <person name="Roberts A."/>
            <person name="Saif S."/>
            <person name="Shea T."/>
            <person name="Shenoy N."/>
            <person name="Sisk P."/>
            <person name="Stolte C."/>
            <person name="Sykes S."/>
            <person name="White J."/>
            <person name="Yandava C."/>
            <person name="Burger G."/>
            <person name="Gray M.W."/>
            <person name="Holland P.W.H."/>
            <person name="King N."/>
            <person name="Lang F.B.F."/>
            <person name="Roger A.J."/>
            <person name="Ruiz-Trillo I."/>
            <person name="Haas B."/>
            <person name="Nusbaum C."/>
            <person name="Birren B."/>
        </authorList>
    </citation>
    <scope>NUCLEOTIDE SEQUENCE [LARGE SCALE GENOMIC DNA]</scope>
    <source>
        <strain evidence="6 7">JP610</strain>
    </source>
</reference>
<keyword evidence="3 4" id="KW-0862">Zinc</keyword>
<keyword evidence="1 4" id="KW-0479">Metal-binding</keyword>
<evidence type="ECO:0000313" key="6">
    <source>
        <dbReference type="EMBL" id="KNC77030.1"/>
    </source>
</evidence>
<dbReference type="PROSITE" id="PS50145">
    <property type="entry name" value="ZF_TRAF"/>
    <property type="match status" value="1"/>
</dbReference>
<dbReference type="InterPro" id="IPR013083">
    <property type="entry name" value="Znf_RING/FYVE/PHD"/>
</dbReference>
<proteinExistence type="predicted"/>
<keyword evidence="2 4" id="KW-0863">Zinc-finger</keyword>
<evidence type="ECO:0000256" key="4">
    <source>
        <dbReference type="PROSITE-ProRule" id="PRU00207"/>
    </source>
</evidence>
<dbReference type="SUPFAM" id="SSF49599">
    <property type="entry name" value="TRAF domain-like"/>
    <property type="match status" value="1"/>
</dbReference>
<protein>
    <recommendedName>
        <fullName evidence="5">TRAF-type domain-containing protein</fullName>
    </recommendedName>
</protein>
<name>A0A0L0FJU9_9EUKA</name>
<evidence type="ECO:0000256" key="2">
    <source>
        <dbReference type="ARBA" id="ARBA00022771"/>
    </source>
</evidence>